<sequence>MAPRSLPPPSKKRKVTRVDHGEAIKTLETEITNAIAKDLSLNPLADLLALAIDLQDPHDTSKGMYALYRVFVVLISNKKLNVAGDEAAAAVKAWIWERLQGYVNFLGGLLQDEEKFLRTSALTIMFSLLKHLSTAYSSSQPQFHTSHFRKIVSSLLLCPQSQRVSKPNTGIVDPDVLDLFYETWFSIYDDIRWFFLRESVTLLNDDKNPNAAINLLSILERLTTFPTDKSELNEWWVVELGAKPPKAKKASKSVSGDSDSDDDEPDKAGDDDDDDNTDDWRKFFEDEPAPADDGKAKSSVRLHKLTVHQSLHSLASHRAVFTRAWLSLLPCLSAGGSSATEKSKALATRALNLMHRGVLPHLTRPVLVMDWIGACVDMGGSVGLLALNALFVLMKDYNLDYPSFYTRLYAFLDRDLLHLKHRSRFFRLTELFLSSTHLPAALLASFVKKLSRLSLNAPPAAIIMVIPFTYNILKNHPALMVMIHRADAVDDDSADPFLNNEPNPNQTHALESSLWELLSHTSHYHAPVSTMCKIFSEAFTKPQYAMEDFLDHTYNTLIETEVTRKIKREPALGLETAVRVFPETLKRTLPETEQEDDQEVAMLADSASVDVVGQFWSFT</sequence>
<dbReference type="AlphaFoldDB" id="A0A8H5AU54"/>
<dbReference type="OrthoDB" id="10263185at2759"/>
<dbReference type="GO" id="GO:0031965">
    <property type="term" value="C:nuclear membrane"/>
    <property type="evidence" value="ECO:0007669"/>
    <property type="project" value="UniProtKB-SubCell"/>
</dbReference>
<keyword evidence="3" id="KW-0812">Transmembrane</keyword>
<comment type="caution">
    <text evidence="7">The sequence shown here is derived from an EMBL/GenBank/DDBJ whole genome shotgun (WGS) entry which is preliminary data.</text>
</comment>
<dbReference type="EMBL" id="JAACJJ010000057">
    <property type="protein sequence ID" value="KAF5310935.1"/>
    <property type="molecule type" value="Genomic_DNA"/>
</dbReference>
<dbReference type="InterPro" id="IPR016024">
    <property type="entry name" value="ARM-type_fold"/>
</dbReference>
<keyword evidence="4" id="KW-1133">Transmembrane helix</keyword>
<evidence type="ECO:0000256" key="3">
    <source>
        <dbReference type="ARBA" id="ARBA00022692"/>
    </source>
</evidence>
<dbReference type="GO" id="GO:0042254">
    <property type="term" value="P:ribosome biogenesis"/>
    <property type="evidence" value="ECO:0007669"/>
    <property type="project" value="InterPro"/>
</dbReference>
<dbReference type="InterPro" id="IPR027193">
    <property type="entry name" value="Noc4"/>
</dbReference>
<dbReference type="InterPro" id="IPR005612">
    <property type="entry name" value="CCAAT-binding_factor"/>
</dbReference>
<dbReference type="Proteomes" id="UP000567179">
    <property type="component" value="Unassembled WGS sequence"/>
</dbReference>
<comment type="subcellular location">
    <subcellularLocation>
        <location evidence="1">Nucleus membrane</location>
        <topology evidence="1">Multi-pass membrane protein</topology>
    </subcellularLocation>
</comment>
<gene>
    <name evidence="7" type="ORF">D9619_008257</name>
</gene>
<name>A0A8H5AU54_9AGAR</name>
<feature type="domain" description="CCAAT-binding factor" evidence="6">
    <location>
        <begin position="384"/>
        <end position="531"/>
    </location>
</feature>
<evidence type="ECO:0000313" key="8">
    <source>
        <dbReference type="Proteomes" id="UP000567179"/>
    </source>
</evidence>
<dbReference type="PANTHER" id="PTHR12455">
    <property type="entry name" value="NUCLEOLAR COMPLEX PROTEIN 4"/>
    <property type="match status" value="1"/>
</dbReference>
<dbReference type="PANTHER" id="PTHR12455:SF0">
    <property type="entry name" value="NUCLEOLAR COMPLEX PROTEIN 4 HOMOLOG"/>
    <property type="match status" value="1"/>
</dbReference>
<comment type="similarity">
    <text evidence="2">Belongs to the CBF/MAK21 family.</text>
</comment>
<evidence type="ECO:0000256" key="1">
    <source>
        <dbReference type="ARBA" id="ARBA00004232"/>
    </source>
</evidence>
<evidence type="ECO:0000259" key="6">
    <source>
        <dbReference type="Pfam" id="PF03914"/>
    </source>
</evidence>
<accession>A0A8H5AU54</accession>
<evidence type="ECO:0000256" key="4">
    <source>
        <dbReference type="ARBA" id="ARBA00022989"/>
    </source>
</evidence>
<dbReference type="Pfam" id="PF03914">
    <property type="entry name" value="CBF"/>
    <property type="match status" value="1"/>
</dbReference>
<proteinExistence type="inferred from homology"/>
<feature type="region of interest" description="Disordered" evidence="5">
    <location>
        <begin position="247"/>
        <end position="297"/>
    </location>
</feature>
<dbReference type="GO" id="GO:0030692">
    <property type="term" value="C:Noc4p-Nop14p complex"/>
    <property type="evidence" value="ECO:0007669"/>
    <property type="project" value="TreeGrafter"/>
</dbReference>
<dbReference type="GO" id="GO:0032040">
    <property type="term" value="C:small-subunit processome"/>
    <property type="evidence" value="ECO:0007669"/>
    <property type="project" value="TreeGrafter"/>
</dbReference>
<keyword evidence="8" id="KW-1185">Reference proteome</keyword>
<dbReference type="SUPFAM" id="SSF48371">
    <property type="entry name" value="ARM repeat"/>
    <property type="match status" value="1"/>
</dbReference>
<protein>
    <recommendedName>
        <fullName evidence="6">CCAAT-binding factor domain-containing protein</fullName>
    </recommendedName>
</protein>
<keyword evidence="4" id="KW-0472">Membrane</keyword>
<reference evidence="7 8" key="1">
    <citation type="journal article" date="2020" name="ISME J.">
        <title>Uncovering the hidden diversity of litter-decomposition mechanisms in mushroom-forming fungi.</title>
        <authorList>
            <person name="Floudas D."/>
            <person name="Bentzer J."/>
            <person name="Ahren D."/>
            <person name="Johansson T."/>
            <person name="Persson P."/>
            <person name="Tunlid A."/>
        </authorList>
    </citation>
    <scope>NUCLEOTIDE SEQUENCE [LARGE SCALE GENOMIC DNA]</scope>
    <source>
        <strain evidence="7 8">CBS 101986</strain>
    </source>
</reference>
<organism evidence="7 8">
    <name type="scientific">Psilocybe cf. subviscida</name>
    <dbReference type="NCBI Taxonomy" id="2480587"/>
    <lineage>
        <taxon>Eukaryota</taxon>
        <taxon>Fungi</taxon>
        <taxon>Dikarya</taxon>
        <taxon>Basidiomycota</taxon>
        <taxon>Agaricomycotina</taxon>
        <taxon>Agaricomycetes</taxon>
        <taxon>Agaricomycetidae</taxon>
        <taxon>Agaricales</taxon>
        <taxon>Agaricineae</taxon>
        <taxon>Strophariaceae</taxon>
        <taxon>Psilocybe</taxon>
    </lineage>
</organism>
<feature type="compositionally biased region" description="Acidic residues" evidence="5">
    <location>
        <begin position="258"/>
        <end position="277"/>
    </location>
</feature>
<evidence type="ECO:0000256" key="5">
    <source>
        <dbReference type="SAM" id="MobiDB-lite"/>
    </source>
</evidence>
<evidence type="ECO:0000256" key="2">
    <source>
        <dbReference type="ARBA" id="ARBA00007797"/>
    </source>
</evidence>
<evidence type="ECO:0000313" key="7">
    <source>
        <dbReference type="EMBL" id="KAF5310935.1"/>
    </source>
</evidence>